<name>A0A194PTN6_PAPXU</name>
<keyword evidence="2" id="KW-1185">Reference proteome</keyword>
<dbReference type="EMBL" id="KQ459593">
    <property type="protein sequence ID" value="KPI96338.1"/>
    <property type="molecule type" value="Genomic_DNA"/>
</dbReference>
<gene>
    <name evidence="1" type="ORF">RR46_12368</name>
</gene>
<evidence type="ECO:0000313" key="2">
    <source>
        <dbReference type="Proteomes" id="UP000053268"/>
    </source>
</evidence>
<evidence type="ECO:0000313" key="1">
    <source>
        <dbReference type="EMBL" id="KPI96338.1"/>
    </source>
</evidence>
<organism evidence="1 2">
    <name type="scientific">Papilio xuthus</name>
    <name type="common">Asian swallowtail butterfly</name>
    <dbReference type="NCBI Taxonomy" id="66420"/>
    <lineage>
        <taxon>Eukaryota</taxon>
        <taxon>Metazoa</taxon>
        <taxon>Ecdysozoa</taxon>
        <taxon>Arthropoda</taxon>
        <taxon>Hexapoda</taxon>
        <taxon>Insecta</taxon>
        <taxon>Pterygota</taxon>
        <taxon>Neoptera</taxon>
        <taxon>Endopterygota</taxon>
        <taxon>Lepidoptera</taxon>
        <taxon>Glossata</taxon>
        <taxon>Ditrysia</taxon>
        <taxon>Papilionoidea</taxon>
        <taxon>Papilionidae</taxon>
        <taxon>Papilioninae</taxon>
        <taxon>Papilio</taxon>
    </lineage>
</organism>
<sequence length="113" mass="12038">MFTNSQVILAPAGRQTCPQSGMIRLQNQPHYPMKVVVALDQLTSDKSSNAPPADAISQASRCRPEASRIFTKLFSIPGAVADSFLIRATHPDEGPPMGSKLVGAATGRIYVSV</sequence>
<dbReference type="Proteomes" id="UP000053268">
    <property type="component" value="Unassembled WGS sequence"/>
</dbReference>
<protein>
    <submittedName>
        <fullName evidence="1">Uncharacterized protein</fullName>
    </submittedName>
</protein>
<accession>A0A194PTN6</accession>
<dbReference type="AlphaFoldDB" id="A0A194PTN6"/>
<reference evidence="1 2" key="1">
    <citation type="journal article" date="2015" name="Nat. Commun.">
        <title>Outbred genome sequencing and CRISPR/Cas9 gene editing in butterflies.</title>
        <authorList>
            <person name="Li X."/>
            <person name="Fan D."/>
            <person name="Zhang W."/>
            <person name="Liu G."/>
            <person name="Zhang L."/>
            <person name="Zhao L."/>
            <person name="Fang X."/>
            <person name="Chen L."/>
            <person name="Dong Y."/>
            <person name="Chen Y."/>
            <person name="Ding Y."/>
            <person name="Zhao R."/>
            <person name="Feng M."/>
            <person name="Zhu Y."/>
            <person name="Feng Y."/>
            <person name="Jiang X."/>
            <person name="Zhu D."/>
            <person name="Xiang H."/>
            <person name="Feng X."/>
            <person name="Li S."/>
            <person name="Wang J."/>
            <person name="Zhang G."/>
            <person name="Kronforst M.R."/>
            <person name="Wang W."/>
        </authorList>
    </citation>
    <scope>NUCLEOTIDE SEQUENCE [LARGE SCALE GENOMIC DNA]</scope>
    <source>
        <strain evidence="1">Ya'a_city_454_Px</strain>
        <tissue evidence="1">Whole body</tissue>
    </source>
</reference>
<proteinExistence type="predicted"/>